<name>A0A0J1FP65_9FIRM</name>
<keyword evidence="2" id="KW-0285">Flavoprotein</keyword>
<evidence type="ECO:0000256" key="1">
    <source>
        <dbReference type="ARBA" id="ARBA00001974"/>
    </source>
</evidence>
<dbReference type="EMBL" id="LDZY01000010">
    <property type="protein sequence ID" value="KLU65097.1"/>
    <property type="molecule type" value="Genomic_DNA"/>
</dbReference>
<evidence type="ECO:0000256" key="3">
    <source>
        <dbReference type="ARBA" id="ARBA00022827"/>
    </source>
</evidence>
<keyword evidence="3" id="KW-0274">FAD</keyword>
<gene>
    <name evidence="5" type="primary">padH</name>
    <name evidence="5" type="ORF">DEAC_c30640</name>
</gene>
<keyword evidence="5" id="KW-0560">Oxidoreductase</keyword>
<dbReference type="InterPro" id="IPR050260">
    <property type="entry name" value="FAD-bd_OxRdtase"/>
</dbReference>
<feature type="domain" description="FAD/NAD(P)-binding" evidence="4">
    <location>
        <begin position="2"/>
        <end position="298"/>
    </location>
</feature>
<dbReference type="PANTHER" id="PTHR43429">
    <property type="entry name" value="PYRIDINE NUCLEOTIDE-DISULFIDE OXIDOREDUCTASE DOMAIN-CONTAINING"/>
    <property type="match status" value="1"/>
</dbReference>
<dbReference type="InterPro" id="IPR036188">
    <property type="entry name" value="FAD/NAD-bd_sf"/>
</dbReference>
<protein>
    <submittedName>
        <fullName evidence="5">NADH-dependent phenylglyoxylate dehydrogenase subunit epsilon</fullName>
        <ecNumber evidence="5">1.2.1.58</ecNumber>
    </submittedName>
</protein>
<dbReference type="Proteomes" id="UP000036356">
    <property type="component" value="Unassembled WGS sequence"/>
</dbReference>
<dbReference type="PANTHER" id="PTHR43429:SF3">
    <property type="entry name" value="NITRITE REDUCTASE [NAD(P)H]"/>
    <property type="match status" value="1"/>
</dbReference>
<dbReference type="EC" id="1.2.1.58" evidence="5"/>
<dbReference type="Gene3D" id="3.50.50.60">
    <property type="entry name" value="FAD/NAD(P)-binding domain"/>
    <property type="match status" value="2"/>
</dbReference>
<dbReference type="Pfam" id="PF07992">
    <property type="entry name" value="Pyr_redox_2"/>
    <property type="match status" value="1"/>
</dbReference>
<organism evidence="5 6">
    <name type="scientific">Desulfosporosinus acididurans</name>
    <dbReference type="NCBI Taxonomy" id="476652"/>
    <lineage>
        <taxon>Bacteria</taxon>
        <taxon>Bacillati</taxon>
        <taxon>Bacillota</taxon>
        <taxon>Clostridia</taxon>
        <taxon>Eubacteriales</taxon>
        <taxon>Desulfitobacteriaceae</taxon>
        <taxon>Desulfosporosinus</taxon>
    </lineage>
</organism>
<dbReference type="RefSeq" id="WP_047810875.1">
    <property type="nucleotide sequence ID" value="NZ_LDZY01000010.1"/>
</dbReference>
<dbReference type="AlphaFoldDB" id="A0A0J1FP65"/>
<evidence type="ECO:0000259" key="4">
    <source>
        <dbReference type="Pfam" id="PF07992"/>
    </source>
</evidence>
<dbReference type="PRINTS" id="PR00411">
    <property type="entry name" value="PNDRDTASEI"/>
</dbReference>
<proteinExistence type="predicted"/>
<dbReference type="PATRIC" id="fig|476652.3.peg.3222"/>
<reference evidence="5 6" key="1">
    <citation type="submission" date="2015-06" db="EMBL/GenBank/DDBJ databases">
        <title>Draft genome of the moderately acidophilic sulfate reducer Candidatus Desulfosporosinus acididurans strain M1.</title>
        <authorList>
            <person name="Poehlein A."/>
            <person name="Petzsch P."/>
            <person name="Johnson B.D."/>
            <person name="Schloemann M."/>
            <person name="Daniel R."/>
            <person name="Muehling M."/>
        </authorList>
    </citation>
    <scope>NUCLEOTIDE SEQUENCE [LARGE SCALE GENOMIC DNA]</scope>
    <source>
        <strain evidence="5 6">M1</strain>
    </source>
</reference>
<keyword evidence="6" id="KW-1185">Reference proteome</keyword>
<dbReference type="STRING" id="476652.DEAC_c30640"/>
<accession>A0A0J1FP65</accession>
<dbReference type="GO" id="GO:0047110">
    <property type="term" value="F:phenylglyoxylate dehydrogenase (acylating) activity"/>
    <property type="evidence" value="ECO:0007669"/>
    <property type="project" value="UniProtKB-EC"/>
</dbReference>
<comment type="cofactor">
    <cofactor evidence="1">
        <name>FAD</name>
        <dbReference type="ChEBI" id="CHEBI:57692"/>
    </cofactor>
</comment>
<comment type="caution">
    <text evidence="5">The sequence shown here is derived from an EMBL/GenBank/DDBJ whole genome shotgun (WGS) entry which is preliminary data.</text>
</comment>
<evidence type="ECO:0000313" key="5">
    <source>
        <dbReference type="EMBL" id="KLU65097.1"/>
    </source>
</evidence>
<dbReference type="Gene3D" id="3.30.390.30">
    <property type="match status" value="1"/>
</dbReference>
<dbReference type="PRINTS" id="PR00368">
    <property type="entry name" value="FADPNR"/>
</dbReference>
<evidence type="ECO:0000256" key="2">
    <source>
        <dbReference type="ARBA" id="ARBA00022630"/>
    </source>
</evidence>
<dbReference type="SUPFAM" id="SSF51905">
    <property type="entry name" value="FAD/NAD(P)-binding domain"/>
    <property type="match status" value="2"/>
</dbReference>
<sequence length="415" mass="45444">MNYVVVGNSAAAIGTVEGIRSADKNGRITLISDEPYHTYSRRLISYYLSEKLPVSKTYYRPKDYYQRLDIVPRLGERVSALKLEDKLVVLESGETIPYDRLMLATGGKPIMPNIPGCDLKGVHTFIKWDDVLGLEKTLAPGKRIAVIGAGLTGLKAAEALIKCGVDVTVVELAGQVLNTVLDEPAAYLVQKKLEDHGIKFCLRNVVTGIIGRKGKVLGVSIQVGTTLKCGQVILALGVSPNIDLVKDTQIQVNRGILVDEHMATSVADVYAAGNVAEGYDTIYRQRRVFPILANAYKQGFNAGLNMSGNVRSYCGSFAMNSIGFFDLPMITAGILKPEGEGFVELVDSLSPENYRKVVLREGRIVGYTALNKVDGAGSISELMEKEIDVSNFQEQLFKENFDPVNFLQEVKRETL</sequence>
<dbReference type="InterPro" id="IPR016156">
    <property type="entry name" value="FAD/NAD-linked_Rdtase_dimer_sf"/>
</dbReference>
<dbReference type="InterPro" id="IPR023753">
    <property type="entry name" value="FAD/NAD-binding_dom"/>
</dbReference>
<evidence type="ECO:0000313" key="6">
    <source>
        <dbReference type="Proteomes" id="UP000036356"/>
    </source>
</evidence>